<organism evidence="2 3">
    <name type="scientific">Micromonospora echinospora</name>
    <name type="common">Micromonospora purpurea</name>
    <dbReference type="NCBI Taxonomy" id="1877"/>
    <lineage>
        <taxon>Bacteria</taxon>
        <taxon>Bacillati</taxon>
        <taxon>Actinomycetota</taxon>
        <taxon>Actinomycetes</taxon>
        <taxon>Micromonosporales</taxon>
        <taxon>Micromonosporaceae</taxon>
        <taxon>Micromonospora</taxon>
    </lineage>
</organism>
<dbReference type="InParanoid" id="A0A1C4VTZ5"/>
<accession>A0A1C4VTZ5</accession>
<gene>
    <name evidence="2" type="ORF">GA0070618_1550</name>
</gene>
<sequence length="145" mass="16518">MTWAFFVPPCRRRWDECLLARWRLYLDSCATLSPVDHDRRGQWLCGILDVCVLALLGRRESYGYELAQALDQAGLGQIQGGTLYPVLLRLQRSGLITAEWREGETGPARKYYRLTPSGEQTVRRLAADWTAFAGRVDAIFREGLP</sequence>
<dbReference type="Gene3D" id="1.10.10.10">
    <property type="entry name" value="Winged helix-like DNA-binding domain superfamily/Winged helix DNA-binding domain"/>
    <property type="match status" value="1"/>
</dbReference>
<feature type="domain" description="Transcription regulator PadR N-terminal" evidence="1">
    <location>
        <begin position="52"/>
        <end position="123"/>
    </location>
</feature>
<keyword evidence="3" id="KW-1185">Reference proteome</keyword>
<dbReference type="SUPFAM" id="SSF46785">
    <property type="entry name" value="Winged helix' DNA-binding domain"/>
    <property type="match status" value="1"/>
</dbReference>
<dbReference type="PANTHER" id="PTHR33169">
    <property type="entry name" value="PADR-FAMILY TRANSCRIPTIONAL REGULATOR"/>
    <property type="match status" value="1"/>
</dbReference>
<dbReference type="InterPro" id="IPR036390">
    <property type="entry name" value="WH_DNA-bd_sf"/>
</dbReference>
<name>A0A1C4VTZ5_MICEC</name>
<dbReference type="PANTHER" id="PTHR33169:SF14">
    <property type="entry name" value="TRANSCRIPTIONAL REGULATOR RV3488"/>
    <property type="match status" value="1"/>
</dbReference>
<dbReference type="AlphaFoldDB" id="A0A1C4VTZ5"/>
<protein>
    <submittedName>
        <fullName evidence="2">PadR family transcriptional regulator, regulatory protein PadR</fullName>
    </submittedName>
</protein>
<reference evidence="3" key="1">
    <citation type="submission" date="2016-06" db="EMBL/GenBank/DDBJ databases">
        <authorList>
            <person name="Varghese N."/>
            <person name="Submissions Spin"/>
        </authorList>
    </citation>
    <scope>NUCLEOTIDE SEQUENCE [LARGE SCALE GENOMIC DNA]</scope>
    <source>
        <strain evidence="3">DSM 43816</strain>
    </source>
</reference>
<dbReference type="Pfam" id="PF03551">
    <property type="entry name" value="PadR"/>
    <property type="match status" value="1"/>
</dbReference>
<dbReference type="EMBL" id="LT607413">
    <property type="protein sequence ID" value="SCE87295.1"/>
    <property type="molecule type" value="Genomic_DNA"/>
</dbReference>
<proteinExistence type="predicted"/>
<dbReference type="InterPro" id="IPR052509">
    <property type="entry name" value="Metal_resp_DNA-bind_regulator"/>
</dbReference>
<dbReference type="Proteomes" id="UP000198253">
    <property type="component" value="Chromosome I"/>
</dbReference>
<evidence type="ECO:0000313" key="3">
    <source>
        <dbReference type="Proteomes" id="UP000198253"/>
    </source>
</evidence>
<evidence type="ECO:0000313" key="2">
    <source>
        <dbReference type="EMBL" id="SCE87295.1"/>
    </source>
</evidence>
<dbReference type="InterPro" id="IPR005149">
    <property type="entry name" value="Tscrpt_reg_PadR_N"/>
</dbReference>
<evidence type="ECO:0000259" key="1">
    <source>
        <dbReference type="Pfam" id="PF03551"/>
    </source>
</evidence>
<dbReference type="InterPro" id="IPR036388">
    <property type="entry name" value="WH-like_DNA-bd_sf"/>
</dbReference>